<dbReference type="Pfam" id="PF14368">
    <property type="entry name" value="LTP_2"/>
    <property type="match status" value="1"/>
</dbReference>
<dbReference type="PANTHER" id="PTHR33044">
    <property type="entry name" value="BIFUNCTIONAL INHIBITOR/LIPID-TRANSFER PROTEIN/SEED STORAGE 2S ALBUMIN SUPERFAMILY PROTEIN-RELATED"/>
    <property type="match status" value="1"/>
</dbReference>
<dbReference type="Gene3D" id="1.10.110.10">
    <property type="entry name" value="Plant lipid-transfer and hydrophobic proteins"/>
    <property type="match status" value="1"/>
</dbReference>
<dbReference type="SUPFAM" id="SSF47699">
    <property type="entry name" value="Bifunctional inhibitor/lipid-transfer protein/seed storage 2S albumin"/>
    <property type="match status" value="1"/>
</dbReference>
<evidence type="ECO:0000256" key="5">
    <source>
        <dbReference type="SAM" id="SignalP"/>
    </source>
</evidence>
<comment type="similarity">
    <text evidence="1">Belongs to the plant LTP family.</text>
</comment>
<dbReference type="SMART" id="SM00499">
    <property type="entry name" value="AAI"/>
    <property type="match status" value="1"/>
</dbReference>
<feature type="signal peptide" evidence="5">
    <location>
        <begin position="1"/>
        <end position="25"/>
    </location>
</feature>
<dbReference type="Proteomes" id="UP001515500">
    <property type="component" value="Chromosome 15"/>
</dbReference>
<feature type="domain" description="Bifunctional inhibitor/plant lipid transfer protein/seed storage helical" evidence="6">
    <location>
        <begin position="33"/>
        <end position="108"/>
    </location>
</feature>
<keyword evidence="7" id="KW-1185">Reference proteome</keyword>
<dbReference type="GeneID" id="120277635"/>
<evidence type="ECO:0000256" key="4">
    <source>
        <dbReference type="ARBA" id="ARBA00023180"/>
    </source>
</evidence>
<organism evidence="7 8">
    <name type="scientific">Dioscorea cayennensis subsp. rotundata</name>
    <name type="common">White Guinea yam</name>
    <name type="synonym">Dioscorea rotundata</name>
    <dbReference type="NCBI Taxonomy" id="55577"/>
    <lineage>
        <taxon>Eukaryota</taxon>
        <taxon>Viridiplantae</taxon>
        <taxon>Streptophyta</taxon>
        <taxon>Embryophyta</taxon>
        <taxon>Tracheophyta</taxon>
        <taxon>Spermatophyta</taxon>
        <taxon>Magnoliopsida</taxon>
        <taxon>Liliopsida</taxon>
        <taxon>Dioscoreales</taxon>
        <taxon>Dioscoreaceae</taxon>
        <taxon>Dioscorea</taxon>
    </lineage>
</organism>
<protein>
    <submittedName>
        <fullName evidence="8">Non-specific lipid transfer protein GPI-anchored 19-like</fullName>
    </submittedName>
</protein>
<name>A0AB40CK64_DIOCR</name>
<dbReference type="InterPro" id="IPR016140">
    <property type="entry name" value="Bifunc_inhib/LTP/seed_store"/>
</dbReference>
<evidence type="ECO:0000259" key="6">
    <source>
        <dbReference type="SMART" id="SM00499"/>
    </source>
</evidence>
<keyword evidence="2 5" id="KW-0732">Signal</keyword>
<dbReference type="AlphaFoldDB" id="A0AB40CK64"/>
<dbReference type="RefSeq" id="XP_039140426.1">
    <property type="nucleotide sequence ID" value="XM_039284492.1"/>
</dbReference>
<gene>
    <name evidence="8" type="primary">LOC120277635</name>
</gene>
<dbReference type="CDD" id="cd00010">
    <property type="entry name" value="AAI_LTSS"/>
    <property type="match status" value="1"/>
</dbReference>
<evidence type="ECO:0000256" key="1">
    <source>
        <dbReference type="ARBA" id="ARBA00009748"/>
    </source>
</evidence>
<proteinExistence type="inferred from homology"/>
<evidence type="ECO:0000313" key="7">
    <source>
        <dbReference type="Proteomes" id="UP001515500"/>
    </source>
</evidence>
<evidence type="ECO:0000256" key="3">
    <source>
        <dbReference type="ARBA" id="ARBA00023157"/>
    </source>
</evidence>
<keyword evidence="3" id="KW-1015">Disulfide bond</keyword>
<dbReference type="InterPro" id="IPR036312">
    <property type="entry name" value="Bifun_inhib/LTP/seed_sf"/>
</dbReference>
<accession>A0AB40CK64</accession>
<evidence type="ECO:0000256" key="2">
    <source>
        <dbReference type="ARBA" id="ARBA00022729"/>
    </source>
</evidence>
<sequence>MVVAVVLRVTVLVVIFGNTVGEIQCESNDFMSVIASLSQCLNYLNGQSDTPTLPCCTQIAAVVKLNPECLCEVLQNGGGASAEINKNTTRALELPAVCNVTTAPASECNGTVRRPSCSPYRWWTNWCIRCNCYCICCCFDDNYFSYNLPFLWRYLILVEPDNFRRIYNQERAAYA</sequence>
<dbReference type="InterPro" id="IPR043325">
    <property type="entry name" value="LTSS"/>
</dbReference>
<reference evidence="8" key="1">
    <citation type="submission" date="2025-08" db="UniProtKB">
        <authorList>
            <consortium name="RefSeq"/>
        </authorList>
    </citation>
    <scope>IDENTIFICATION</scope>
</reference>
<evidence type="ECO:0000313" key="8">
    <source>
        <dbReference type="RefSeq" id="XP_039140426.1"/>
    </source>
</evidence>
<feature type="chain" id="PRO_5044335361" evidence="5">
    <location>
        <begin position="26"/>
        <end position="175"/>
    </location>
</feature>
<keyword evidence="4" id="KW-0325">Glycoprotein</keyword>